<dbReference type="AlphaFoldDB" id="A0A3N7HIK4"/>
<dbReference type="RefSeq" id="WP_124543279.1">
    <property type="nucleotide sequence ID" value="NZ_QUSW01000009.1"/>
</dbReference>
<reference evidence="1 2" key="2">
    <citation type="submission" date="2018-12" db="EMBL/GenBank/DDBJ databases">
        <title>Rhizobacter gummiphilus sp. nov., a rubber-degrading bacterium isolated from the soil of a botanical garden in Japan.</title>
        <authorList>
            <person name="Shunsuke S.S."/>
        </authorList>
    </citation>
    <scope>NUCLEOTIDE SEQUENCE [LARGE SCALE GENOMIC DNA]</scope>
    <source>
        <strain evidence="1 2">S-16</strain>
    </source>
</reference>
<protein>
    <submittedName>
        <fullName evidence="1">Uncharacterized protein</fullName>
    </submittedName>
</protein>
<proteinExistence type="predicted"/>
<name>A0A3N7HIK4_9BURK</name>
<evidence type="ECO:0000313" key="2">
    <source>
        <dbReference type="Proteomes" id="UP000267464"/>
    </source>
</evidence>
<evidence type="ECO:0000313" key="1">
    <source>
        <dbReference type="EMBL" id="RQP21867.1"/>
    </source>
</evidence>
<sequence>MSDQLVNVLKARLAAGEISIAEYRSLLAEIGEDRSSPPSTEAPQYETGTLLGEFEQFRLFEYGVQVGQQFHPMSQVVSVKGGQSYKSFNFVPSQNRSSFSITFLSGEQASAVEDRLVFGGKRHNALIHFYDAVRQLTFKPRLTNLVSRLSDIGHLDIYKPPFGGEDTVVLRKDGVIVAGTRTVNLKTAKATGTFGLGTQWHALNAVSQKTNPAEVVMSEERGLLGTLIPRAALRFTPYPDDVDVVHALLGWLAEPSNHLK</sequence>
<comment type="caution">
    <text evidence="1">The sequence shown here is derived from an EMBL/GenBank/DDBJ whole genome shotgun (WGS) entry which is preliminary data.</text>
</comment>
<accession>A0A3N7HIK4</accession>
<dbReference type="EMBL" id="QUSW01000009">
    <property type="protein sequence ID" value="RQP21867.1"/>
    <property type="molecule type" value="Genomic_DNA"/>
</dbReference>
<gene>
    <name evidence="1" type="ORF">DZC73_25855</name>
</gene>
<keyword evidence="2" id="KW-1185">Reference proteome</keyword>
<dbReference type="Proteomes" id="UP000267464">
    <property type="component" value="Unassembled WGS sequence"/>
</dbReference>
<organism evidence="1 2">
    <name type="scientific">Piscinibacter terrae</name>
    <dbReference type="NCBI Taxonomy" id="2496871"/>
    <lineage>
        <taxon>Bacteria</taxon>
        <taxon>Pseudomonadati</taxon>
        <taxon>Pseudomonadota</taxon>
        <taxon>Betaproteobacteria</taxon>
        <taxon>Burkholderiales</taxon>
        <taxon>Sphaerotilaceae</taxon>
        <taxon>Piscinibacter</taxon>
    </lineage>
</organism>
<reference evidence="1 2" key="1">
    <citation type="submission" date="2018-08" db="EMBL/GenBank/DDBJ databases">
        <authorList>
            <person name="Khan S.A."/>
            <person name="Jeon C.O."/>
            <person name="Chun B.H."/>
            <person name="Jeong S.E."/>
        </authorList>
    </citation>
    <scope>NUCLEOTIDE SEQUENCE [LARGE SCALE GENOMIC DNA]</scope>
    <source>
        <strain evidence="1 2">S-16</strain>
    </source>
</reference>